<protein>
    <submittedName>
        <fullName evidence="1">Uncharacterized protein</fullName>
    </submittedName>
</protein>
<dbReference type="EMBL" id="JAASQI010000002">
    <property type="protein sequence ID" value="NIJ57210.1"/>
    <property type="molecule type" value="Genomic_DNA"/>
</dbReference>
<evidence type="ECO:0000313" key="2">
    <source>
        <dbReference type="Proteomes" id="UP001429580"/>
    </source>
</evidence>
<name>A0ABX0UZ98_9HYPH</name>
<organism evidence="1 2">
    <name type="scientific">Pseudochelatococcus lubricantis</name>
    <dbReference type="NCBI Taxonomy" id="1538102"/>
    <lineage>
        <taxon>Bacteria</taxon>
        <taxon>Pseudomonadati</taxon>
        <taxon>Pseudomonadota</taxon>
        <taxon>Alphaproteobacteria</taxon>
        <taxon>Hyphomicrobiales</taxon>
        <taxon>Chelatococcaceae</taxon>
        <taxon>Pseudochelatococcus</taxon>
    </lineage>
</organism>
<dbReference type="Proteomes" id="UP001429580">
    <property type="component" value="Unassembled WGS sequence"/>
</dbReference>
<keyword evidence="2" id="KW-1185">Reference proteome</keyword>
<proteinExistence type="predicted"/>
<gene>
    <name evidence="1" type="ORF">FHS82_001036</name>
</gene>
<accession>A0ABX0UZ98</accession>
<evidence type="ECO:0000313" key="1">
    <source>
        <dbReference type="EMBL" id="NIJ57210.1"/>
    </source>
</evidence>
<reference evidence="1 2" key="1">
    <citation type="submission" date="2020-03" db="EMBL/GenBank/DDBJ databases">
        <title>Genomic Encyclopedia of Type Strains, Phase IV (KMG-IV): sequencing the most valuable type-strain genomes for metagenomic binning, comparative biology and taxonomic classification.</title>
        <authorList>
            <person name="Goeker M."/>
        </authorList>
    </citation>
    <scope>NUCLEOTIDE SEQUENCE [LARGE SCALE GENOMIC DNA]</scope>
    <source>
        <strain evidence="1 2">DSM 103870</strain>
    </source>
</reference>
<comment type="caution">
    <text evidence="1">The sequence shown here is derived from an EMBL/GenBank/DDBJ whole genome shotgun (WGS) entry which is preliminary data.</text>
</comment>
<sequence length="60" mass="6707">MSCSTEALANKAERRRVEALMAAVEVAGWQRSVSEPEEIIDIAREFVGFLRGDDEDAHDE</sequence>
<dbReference type="RefSeq" id="WP_166949508.1">
    <property type="nucleotide sequence ID" value="NZ_JAASQI010000002.1"/>
</dbReference>